<evidence type="ECO:0000313" key="2">
    <source>
        <dbReference type="Proteomes" id="UP000824120"/>
    </source>
</evidence>
<dbReference type="AlphaFoldDB" id="A0A9J5WPI8"/>
<keyword evidence="2" id="KW-1185">Reference proteome</keyword>
<sequence>MELLSRSRLLIRGEGEFKNTIKLTGGEWEKGKKVRLWKDFWSKAGLLKDLFPTLNSIAVNKNRLLADYLSNVGRNIQFRLGNR</sequence>
<name>A0A9J5WPI8_SOLCO</name>
<proteinExistence type="predicted"/>
<reference evidence="1 2" key="1">
    <citation type="submission" date="2020-09" db="EMBL/GenBank/DDBJ databases">
        <title>De no assembly of potato wild relative species, Solanum commersonii.</title>
        <authorList>
            <person name="Cho K."/>
        </authorList>
    </citation>
    <scope>NUCLEOTIDE SEQUENCE [LARGE SCALE GENOMIC DNA]</scope>
    <source>
        <strain evidence="1">LZ3.2</strain>
        <tissue evidence="1">Leaf</tissue>
    </source>
</reference>
<protein>
    <submittedName>
        <fullName evidence="1">Uncharacterized protein</fullName>
    </submittedName>
</protein>
<evidence type="ECO:0000313" key="1">
    <source>
        <dbReference type="EMBL" id="KAG5577891.1"/>
    </source>
</evidence>
<dbReference type="EMBL" id="JACXVP010000011">
    <property type="protein sequence ID" value="KAG5577891.1"/>
    <property type="molecule type" value="Genomic_DNA"/>
</dbReference>
<accession>A0A9J5WPI8</accession>
<comment type="caution">
    <text evidence="1">The sequence shown here is derived from an EMBL/GenBank/DDBJ whole genome shotgun (WGS) entry which is preliminary data.</text>
</comment>
<dbReference type="Proteomes" id="UP000824120">
    <property type="component" value="Chromosome 11"/>
</dbReference>
<gene>
    <name evidence="1" type="ORF">H5410_058025</name>
</gene>
<organism evidence="1 2">
    <name type="scientific">Solanum commersonii</name>
    <name type="common">Commerson's wild potato</name>
    <name type="synonym">Commerson's nightshade</name>
    <dbReference type="NCBI Taxonomy" id="4109"/>
    <lineage>
        <taxon>Eukaryota</taxon>
        <taxon>Viridiplantae</taxon>
        <taxon>Streptophyta</taxon>
        <taxon>Embryophyta</taxon>
        <taxon>Tracheophyta</taxon>
        <taxon>Spermatophyta</taxon>
        <taxon>Magnoliopsida</taxon>
        <taxon>eudicotyledons</taxon>
        <taxon>Gunneridae</taxon>
        <taxon>Pentapetalae</taxon>
        <taxon>asterids</taxon>
        <taxon>lamiids</taxon>
        <taxon>Solanales</taxon>
        <taxon>Solanaceae</taxon>
        <taxon>Solanoideae</taxon>
        <taxon>Solaneae</taxon>
        <taxon>Solanum</taxon>
    </lineage>
</organism>